<keyword evidence="8" id="KW-0902">Two-component regulatory system</keyword>
<evidence type="ECO:0000256" key="6">
    <source>
        <dbReference type="ARBA" id="ARBA00022777"/>
    </source>
</evidence>
<dbReference type="InterPro" id="IPR005467">
    <property type="entry name" value="His_kinase_dom"/>
</dbReference>
<evidence type="ECO:0000256" key="5">
    <source>
        <dbReference type="ARBA" id="ARBA00022741"/>
    </source>
</evidence>
<dbReference type="InterPro" id="IPR011712">
    <property type="entry name" value="Sig_transdc_His_kin_sub3_dim/P"/>
</dbReference>
<dbReference type="InterPro" id="IPR050482">
    <property type="entry name" value="Sensor_HK_TwoCompSys"/>
</dbReference>
<keyword evidence="5" id="KW-0547">Nucleotide-binding</keyword>
<gene>
    <name evidence="11" type="ORF">I4I81_18185</name>
</gene>
<dbReference type="PANTHER" id="PTHR24421">
    <property type="entry name" value="NITRATE/NITRITE SENSOR PROTEIN NARX-RELATED"/>
    <property type="match status" value="1"/>
</dbReference>
<dbReference type="Pfam" id="PF02518">
    <property type="entry name" value="HATPase_c"/>
    <property type="match status" value="1"/>
</dbReference>
<comment type="catalytic activity">
    <reaction evidence="1">
        <text>ATP + protein L-histidine = ADP + protein N-phospho-L-histidine.</text>
        <dbReference type="EC" id="2.7.13.3"/>
    </reaction>
</comment>
<keyword evidence="7" id="KW-0067">ATP-binding</keyword>
<evidence type="ECO:0000313" key="12">
    <source>
        <dbReference type="Proteomes" id="UP000694287"/>
    </source>
</evidence>
<dbReference type="PANTHER" id="PTHR24421:SF10">
    <property type="entry name" value="NITRATE_NITRITE SENSOR PROTEIN NARQ"/>
    <property type="match status" value="1"/>
</dbReference>
<protein>
    <recommendedName>
        <fullName evidence="2">histidine kinase</fullName>
        <ecNumber evidence="2">2.7.13.3</ecNumber>
    </recommendedName>
</protein>
<evidence type="ECO:0000259" key="10">
    <source>
        <dbReference type="PROSITE" id="PS50109"/>
    </source>
</evidence>
<keyword evidence="6 11" id="KW-0418">Kinase</keyword>
<dbReference type="InterPro" id="IPR003594">
    <property type="entry name" value="HATPase_dom"/>
</dbReference>
<comment type="caution">
    <text evidence="11">The sequence shown here is derived from an EMBL/GenBank/DDBJ whole genome shotgun (WGS) entry which is preliminary data.</text>
</comment>
<feature type="transmembrane region" description="Helical" evidence="9">
    <location>
        <begin position="38"/>
        <end position="56"/>
    </location>
</feature>
<dbReference type="Proteomes" id="UP000694287">
    <property type="component" value="Unassembled WGS sequence"/>
</dbReference>
<evidence type="ECO:0000256" key="4">
    <source>
        <dbReference type="ARBA" id="ARBA00022679"/>
    </source>
</evidence>
<dbReference type="GO" id="GO:0016301">
    <property type="term" value="F:kinase activity"/>
    <property type="evidence" value="ECO:0007669"/>
    <property type="project" value="UniProtKB-KW"/>
</dbReference>
<keyword evidence="9" id="KW-0812">Transmembrane</keyword>
<evidence type="ECO:0000256" key="3">
    <source>
        <dbReference type="ARBA" id="ARBA00022553"/>
    </source>
</evidence>
<dbReference type="RefSeq" id="WP_218616212.1">
    <property type="nucleotide sequence ID" value="NZ_JADQDK010000001.1"/>
</dbReference>
<keyword evidence="4" id="KW-0808">Transferase</keyword>
<dbReference type="PROSITE" id="PS50109">
    <property type="entry name" value="HIS_KIN"/>
    <property type="match status" value="1"/>
</dbReference>
<feature type="domain" description="Histidine kinase" evidence="10">
    <location>
        <begin position="438"/>
        <end position="518"/>
    </location>
</feature>
<feature type="transmembrane region" description="Helical" evidence="9">
    <location>
        <begin position="68"/>
        <end position="92"/>
    </location>
</feature>
<evidence type="ECO:0000313" key="11">
    <source>
        <dbReference type="EMBL" id="MBW0136182.1"/>
    </source>
</evidence>
<evidence type="ECO:0000256" key="1">
    <source>
        <dbReference type="ARBA" id="ARBA00000085"/>
    </source>
</evidence>
<evidence type="ECO:0000256" key="7">
    <source>
        <dbReference type="ARBA" id="ARBA00022840"/>
    </source>
</evidence>
<dbReference type="CDD" id="cd16917">
    <property type="entry name" value="HATPase_UhpB-NarQ-NarX-like"/>
    <property type="match status" value="1"/>
</dbReference>
<organism evidence="11 12">
    <name type="scientific">Pseudonocardia abyssalis</name>
    <dbReference type="NCBI Taxonomy" id="2792008"/>
    <lineage>
        <taxon>Bacteria</taxon>
        <taxon>Bacillati</taxon>
        <taxon>Actinomycetota</taxon>
        <taxon>Actinomycetes</taxon>
        <taxon>Pseudonocardiales</taxon>
        <taxon>Pseudonocardiaceae</taxon>
        <taxon>Pseudonocardia</taxon>
    </lineage>
</organism>
<evidence type="ECO:0000256" key="8">
    <source>
        <dbReference type="ARBA" id="ARBA00023012"/>
    </source>
</evidence>
<name>A0ABS6UVB9_9PSEU</name>
<reference evidence="11 12" key="1">
    <citation type="submission" date="2020-11" db="EMBL/GenBank/DDBJ databases">
        <title>Pseudonocardia abyssalis sp. nov. and Pseudonocardia oceani sp. nov., description and phylogenomic analysis of two novel actinomycetes isolated from the deep Southern Ocean.</title>
        <authorList>
            <person name="Parra J."/>
        </authorList>
    </citation>
    <scope>NUCLEOTIDE SEQUENCE [LARGE SCALE GENOMIC DNA]</scope>
    <source>
        <strain evidence="11 12">KRD-168</strain>
    </source>
</reference>
<dbReference type="EMBL" id="JADQDK010000001">
    <property type="protein sequence ID" value="MBW0136182.1"/>
    <property type="molecule type" value="Genomic_DNA"/>
</dbReference>
<evidence type="ECO:0000256" key="2">
    <source>
        <dbReference type="ARBA" id="ARBA00012438"/>
    </source>
</evidence>
<dbReference type="EC" id="2.7.13.3" evidence="2"/>
<keyword evidence="12" id="KW-1185">Reference proteome</keyword>
<evidence type="ECO:0000256" key="9">
    <source>
        <dbReference type="SAM" id="Phobius"/>
    </source>
</evidence>
<keyword evidence="3" id="KW-0597">Phosphoprotein</keyword>
<keyword evidence="9" id="KW-0472">Membrane</keyword>
<proteinExistence type="predicted"/>
<keyword evidence="9" id="KW-1133">Transmembrane helix</keyword>
<dbReference type="Pfam" id="PF07730">
    <property type="entry name" value="HisKA_3"/>
    <property type="match status" value="1"/>
</dbReference>
<sequence>MRPGVRARWSLLVAGLLVAAGVLVVAVAGSLLAGGPPLPVALAVAAGCVLLGALAGEVPPLRRASPTVLAAGAVTGAVGLAAAVGLLVVPLVLGRLPVGAERELGTPLLVGVAVAAVLARPLARRAAQSARAALHGTRSSPDELLDAVAEGDGPDADDLLRRLAESLRREHRLARVEIWSVNAGGDGDELVRTLAVPAVAGDAEPEPLDEADLALLARAGVGGPGWLRLWLPRLLEGRGPDTQLRFAPAVHAGKVLALIVVERTGDADAVTGADERALGEVARRLAIVLRNRALDEALTDTLADLRRANTELRASRARLVSTADAERRRIERDLHDGAQQHLVAIAVGLRLVRDTAEEAGNAADVELLDELDRGVRESISALRDLAHGIYPPLLRDAGLPDALRAAAARSPLAVQVRAADVGRHPEPVEAAVYFCCLEALQNAAKHAPGSEVEIGIGRRDGQLVVEVADTGPGFPAGAAPTGAGLQNMADRLGAVGGSVRWVSAPGVGTTVTATVPVG</sequence>
<accession>A0ABS6UVB9</accession>